<feature type="transmembrane region" description="Helical" evidence="1">
    <location>
        <begin position="98"/>
        <end position="117"/>
    </location>
</feature>
<name>A0A0C9ZAB6_9AGAM</name>
<feature type="non-terminal residue" evidence="2">
    <location>
        <position position="1"/>
    </location>
</feature>
<dbReference type="AlphaFoldDB" id="A0A0C9ZAB6"/>
<keyword evidence="3" id="KW-1185">Reference proteome</keyword>
<feature type="non-terminal residue" evidence="2">
    <location>
        <position position="130"/>
    </location>
</feature>
<organism evidence="2 3">
    <name type="scientific">Pisolithus microcarpus 441</name>
    <dbReference type="NCBI Taxonomy" id="765257"/>
    <lineage>
        <taxon>Eukaryota</taxon>
        <taxon>Fungi</taxon>
        <taxon>Dikarya</taxon>
        <taxon>Basidiomycota</taxon>
        <taxon>Agaricomycotina</taxon>
        <taxon>Agaricomycetes</taxon>
        <taxon>Agaricomycetidae</taxon>
        <taxon>Boletales</taxon>
        <taxon>Sclerodermatineae</taxon>
        <taxon>Pisolithaceae</taxon>
        <taxon>Pisolithus</taxon>
    </lineage>
</organism>
<keyword evidence="1" id="KW-0472">Membrane</keyword>
<keyword evidence="1" id="KW-1133">Transmembrane helix</keyword>
<reference evidence="2 3" key="1">
    <citation type="submission" date="2014-04" db="EMBL/GenBank/DDBJ databases">
        <authorList>
            <consortium name="DOE Joint Genome Institute"/>
            <person name="Kuo A."/>
            <person name="Kohler A."/>
            <person name="Costa M.D."/>
            <person name="Nagy L.G."/>
            <person name="Floudas D."/>
            <person name="Copeland A."/>
            <person name="Barry K.W."/>
            <person name="Cichocki N."/>
            <person name="Veneault-Fourrey C."/>
            <person name="LaButti K."/>
            <person name="Lindquist E.A."/>
            <person name="Lipzen A."/>
            <person name="Lundell T."/>
            <person name="Morin E."/>
            <person name="Murat C."/>
            <person name="Sun H."/>
            <person name="Tunlid A."/>
            <person name="Henrissat B."/>
            <person name="Grigoriev I.V."/>
            <person name="Hibbett D.S."/>
            <person name="Martin F."/>
            <person name="Nordberg H.P."/>
            <person name="Cantor M.N."/>
            <person name="Hua S.X."/>
        </authorList>
    </citation>
    <scope>NUCLEOTIDE SEQUENCE [LARGE SCALE GENOMIC DNA]</scope>
    <source>
        <strain evidence="2 3">441</strain>
    </source>
</reference>
<evidence type="ECO:0000313" key="3">
    <source>
        <dbReference type="Proteomes" id="UP000054018"/>
    </source>
</evidence>
<evidence type="ECO:0000313" key="2">
    <source>
        <dbReference type="EMBL" id="KIK26201.1"/>
    </source>
</evidence>
<accession>A0A0C9ZAB6</accession>
<gene>
    <name evidence="2" type="ORF">PISMIDRAFT_676355</name>
</gene>
<keyword evidence="1" id="KW-0812">Transmembrane</keyword>
<reference evidence="3" key="2">
    <citation type="submission" date="2015-01" db="EMBL/GenBank/DDBJ databases">
        <title>Evolutionary Origins and Diversification of the Mycorrhizal Mutualists.</title>
        <authorList>
            <consortium name="DOE Joint Genome Institute"/>
            <consortium name="Mycorrhizal Genomics Consortium"/>
            <person name="Kohler A."/>
            <person name="Kuo A."/>
            <person name="Nagy L.G."/>
            <person name="Floudas D."/>
            <person name="Copeland A."/>
            <person name="Barry K.W."/>
            <person name="Cichocki N."/>
            <person name="Veneault-Fourrey C."/>
            <person name="LaButti K."/>
            <person name="Lindquist E.A."/>
            <person name="Lipzen A."/>
            <person name="Lundell T."/>
            <person name="Morin E."/>
            <person name="Murat C."/>
            <person name="Riley R."/>
            <person name="Ohm R."/>
            <person name="Sun H."/>
            <person name="Tunlid A."/>
            <person name="Henrissat B."/>
            <person name="Grigoriev I.V."/>
            <person name="Hibbett D.S."/>
            <person name="Martin F."/>
        </authorList>
    </citation>
    <scope>NUCLEOTIDE SEQUENCE [LARGE SCALE GENOMIC DNA]</scope>
    <source>
        <strain evidence="3">441</strain>
    </source>
</reference>
<feature type="transmembrane region" description="Helical" evidence="1">
    <location>
        <begin position="29"/>
        <end position="52"/>
    </location>
</feature>
<dbReference type="Proteomes" id="UP000054018">
    <property type="component" value="Unassembled WGS sequence"/>
</dbReference>
<dbReference type="HOGENOM" id="CLU_1943186_0_0_1"/>
<feature type="transmembrane region" description="Helical" evidence="1">
    <location>
        <begin position="6"/>
        <end position="22"/>
    </location>
</feature>
<evidence type="ECO:0000256" key="1">
    <source>
        <dbReference type="SAM" id="Phobius"/>
    </source>
</evidence>
<dbReference type="EMBL" id="KN833703">
    <property type="protein sequence ID" value="KIK26201.1"/>
    <property type="molecule type" value="Genomic_DNA"/>
</dbReference>
<sequence length="130" mass="14224">VVSTAFSASLFILCVVLLALSTNESRCLVVFPVNVFAIRMSLTIGGLVGFVYRITVDGCKQVSPLLLSSHCYPGTRYCFPASLHSTLSNTLRAMLSKMLAFSLCVNFARVVVAWLIFQAHAMRLCMRTPA</sequence>
<protein>
    <submittedName>
        <fullName evidence="2">Uncharacterized protein</fullName>
    </submittedName>
</protein>
<proteinExistence type="predicted"/>